<reference evidence="1 2" key="1">
    <citation type="submission" date="2015-12" db="EMBL/GenBank/DDBJ databases">
        <title>Genome sequence of Aneurinibacillus soli.</title>
        <authorList>
            <person name="Lee J.S."/>
            <person name="Lee K.C."/>
            <person name="Kim K.K."/>
            <person name="Lee B.W."/>
        </authorList>
    </citation>
    <scope>NUCLEOTIDE SEQUENCE [LARGE SCALE GENOMIC DNA]</scope>
    <source>
        <strain evidence="1 2">CB4</strain>
    </source>
</reference>
<dbReference type="Proteomes" id="UP000217696">
    <property type="component" value="Chromosome"/>
</dbReference>
<organism evidence="1 2">
    <name type="scientific">Aneurinibacillus soli</name>
    <dbReference type="NCBI Taxonomy" id="1500254"/>
    <lineage>
        <taxon>Bacteria</taxon>
        <taxon>Bacillati</taxon>
        <taxon>Bacillota</taxon>
        <taxon>Bacilli</taxon>
        <taxon>Bacillales</taxon>
        <taxon>Paenibacillaceae</taxon>
        <taxon>Aneurinibacillus group</taxon>
        <taxon>Aneurinibacillus</taxon>
    </lineage>
</organism>
<dbReference type="InterPro" id="IPR025855">
    <property type="entry name" value="Replic_Relax"/>
</dbReference>
<dbReference type="KEGG" id="asoc:CB4_02313"/>
<dbReference type="OrthoDB" id="2903198at2"/>
<evidence type="ECO:0000313" key="2">
    <source>
        <dbReference type="Proteomes" id="UP000217696"/>
    </source>
</evidence>
<dbReference type="Pfam" id="PF13814">
    <property type="entry name" value="Replic_Relax"/>
    <property type="match status" value="1"/>
</dbReference>
<dbReference type="EMBL" id="AP017312">
    <property type="protein sequence ID" value="BAU28139.1"/>
    <property type="molecule type" value="Genomic_DNA"/>
</dbReference>
<keyword evidence="2" id="KW-1185">Reference proteome</keyword>
<sequence>MRQRDKRIIDTLSMFRCMTRDQIADLFFSTNKSKTSNCNLVLKRLRRDGYIQADTTTQPYVYYPNPASTKIGGQKTNHYLLIVDFYKQILMYGYPKEFIVEPKFQKGEPEPDIYMHWKGAPWFIEIQRSIYSEKMITDKIKRYESYFLSDKWTEKRNHFGHVWLITEREYNVKSEHFRVFQSKDVNEFMDKNAIKDQ</sequence>
<proteinExistence type="predicted"/>
<name>A0A0U4WHK3_9BACL</name>
<gene>
    <name evidence="1" type="ORF">CB4_02313</name>
</gene>
<evidence type="ECO:0000313" key="1">
    <source>
        <dbReference type="EMBL" id="BAU28139.1"/>
    </source>
</evidence>
<dbReference type="RefSeq" id="WP_096465917.1">
    <property type="nucleotide sequence ID" value="NZ_QJSZ01000001.1"/>
</dbReference>
<accession>A0A0U4WHK3</accession>
<dbReference type="AlphaFoldDB" id="A0A0U4WHK3"/>
<protein>
    <submittedName>
        <fullName evidence="1">Uncharacterized protein</fullName>
    </submittedName>
</protein>